<organism evidence="2 3">
    <name type="scientific">Elliptochloris bilobata</name>
    <dbReference type="NCBI Taxonomy" id="381761"/>
    <lineage>
        <taxon>Eukaryota</taxon>
        <taxon>Viridiplantae</taxon>
        <taxon>Chlorophyta</taxon>
        <taxon>core chlorophytes</taxon>
        <taxon>Trebouxiophyceae</taxon>
        <taxon>Trebouxiophyceae incertae sedis</taxon>
        <taxon>Elliptochloris clade</taxon>
        <taxon>Elliptochloris</taxon>
    </lineage>
</organism>
<dbReference type="Proteomes" id="UP001445335">
    <property type="component" value="Unassembled WGS sequence"/>
</dbReference>
<evidence type="ECO:0008006" key="4">
    <source>
        <dbReference type="Google" id="ProtNLM"/>
    </source>
</evidence>
<dbReference type="GO" id="GO:0006753">
    <property type="term" value="P:nucleoside phosphate metabolic process"/>
    <property type="evidence" value="ECO:0007669"/>
    <property type="project" value="TreeGrafter"/>
</dbReference>
<reference evidence="2 3" key="1">
    <citation type="journal article" date="2024" name="Nat. Commun.">
        <title>Phylogenomics reveals the evolutionary origins of lichenization in chlorophyte algae.</title>
        <authorList>
            <person name="Puginier C."/>
            <person name="Libourel C."/>
            <person name="Otte J."/>
            <person name="Skaloud P."/>
            <person name="Haon M."/>
            <person name="Grisel S."/>
            <person name="Petersen M."/>
            <person name="Berrin J.G."/>
            <person name="Delaux P.M."/>
            <person name="Dal Grande F."/>
            <person name="Keller J."/>
        </authorList>
    </citation>
    <scope>NUCLEOTIDE SEQUENCE [LARGE SCALE GENOMIC DNA]</scope>
    <source>
        <strain evidence="2 3">SAG 245.80</strain>
    </source>
</reference>
<evidence type="ECO:0000313" key="3">
    <source>
        <dbReference type="Proteomes" id="UP001445335"/>
    </source>
</evidence>
<dbReference type="AlphaFoldDB" id="A0AAW1QJK6"/>
<dbReference type="PANTHER" id="PTHR11839">
    <property type="entry name" value="UDP/ADP-SUGAR PYROPHOSPHATASE"/>
    <property type="match status" value="1"/>
</dbReference>
<dbReference type="PANTHER" id="PTHR11839:SF15">
    <property type="entry name" value="URIDINE DIPHOSPHATE GLUCOSE PYROPHOSPHATASE NUDT14"/>
    <property type="match status" value="1"/>
</dbReference>
<name>A0AAW1QJK6_9CHLO</name>
<proteinExistence type="predicted"/>
<sequence length="205" mass="21796">MEATLRRLGAFALVPPPGPSKFVKPETALYDLDGKQRRWDVVRTHPSVGIVVCHTALRAALIVRQFRPAVYAALCRDAAEGGEPAPPLWRGFTYELCAGLVDKAKTLPEIAAEEVLEECGFAVDPANVLPVTAYHSAMGISGSRHSMFTVDVDESLRTAPGGGIQETGEAIEVLALPLAAAQAFMDDMALPKREPASMISLGTAG</sequence>
<dbReference type="GO" id="GO:0008768">
    <property type="term" value="F:UDP-sugar diphosphatase activity"/>
    <property type="evidence" value="ECO:0007669"/>
    <property type="project" value="TreeGrafter"/>
</dbReference>
<evidence type="ECO:0000256" key="1">
    <source>
        <dbReference type="ARBA" id="ARBA00022801"/>
    </source>
</evidence>
<dbReference type="Gene3D" id="3.90.79.10">
    <property type="entry name" value="Nucleoside Triphosphate Pyrophosphohydrolase"/>
    <property type="match status" value="1"/>
</dbReference>
<comment type="caution">
    <text evidence="2">The sequence shown here is derived from an EMBL/GenBank/DDBJ whole genome shotgun (WGS) entry which is preliminary data.</text>
</comment>
<accession>A0AAW1QJK6</accession>
<dbReference type="GO" id="GO:0019693">
    <property type="term" value="P:ribose phosphate metabolic process"/>
    <property type="evidence" value="ECO:0007669"/>
    <property type="project" value="TreeGrafter"/>
</dbReference>
<evidence type="ECO:0000313" key="2">
    <source>
        <dbReference type="EMBL" id="KAK9821465.1"/>
    </source>
</evidence>
<dbReference type="SUPFAM" id="SSF55811">
    <property type="entry name" value="Nudix"/>
    <property type="match status" value="1"/>
</dbReference>
<dbReference type="InterPro" id="IPR015797">
    <property type="entry name" value="NUDIX_hydrolase-like_dom_sf"/>
</dbReference>
<protein>
    <recommendedName>
        <fullName evidence="4">Nudix hydrolase domain-containing protein</fullName>
    </recommendedName>
</protein>
<keyword evidence="1" id="KW-0378">Hydrolase</keyword>
<gene>
    <name evidence="2" type="ORF">WJX81_005867</name>
</gene>
<dbReference type="EMBL" id="JALJOU010000101">
    <property type="protein sequence ID" value="KAK9821465.1"/>
    <property type="molecule type" value="Genomic_DNA"/>
</dbReference>
<keyword evidence="3" id="KW-1185">Reference proteome</keyword>